<evidence type="ECO:0000256" key="7">
    <source>
        <dbReference type="SAM" id="MobiDB-lite"/>
    </source>
</evidence>
<dbReference type="PANTHER" id="PTHR43289">
    <property type="entry name" value="MITOGEN-ACTIVATED PROTEIN KINASE KINASE KINASE 20-RELATED"/>
    <property type="match status" value="1"/>
</dbReference>
<reference evidence="9 11" key="1">
    <citation type="journal article" date="2023" name="Microb. Genom.">
        <title>Mesoterricola silvestris gen. nov., sp. nov., Mesoterricola sediminis sp. nov., Geothrix oryzae sp. nov., Geothrix edaphica sp. nov., Geothrix rubra sp. nov., and Geothrix limicola sp. nov., six novel members of Acidobacteriota isolated from soils.</title>
        <authorList>
            <person name="Weisberg A.J."/>
            <person name="Pearce E."/>
            <person name="Kramer C.G."/>
            <person name="Chang J.H."/>
            <person name="Clarke C.R."/>
        </authorList>
    </citation>
    <scope>NUCLEOTIDE SEQUENCE</scope>
    <source>
        <strain evidence="10 11">NB05-1H</strain>
        <strain evidence="9">NRRL_B-16521</strain>
    </source>
</reference>
<dbReference type="GO" id="GO:0005524">
    <property type="term" value="F:ATP binding"/>
    <property type="evidence" value="ECO:0007669"/>
    <property type="project" value="UniProtKB-KW"/>
</dbReference>
<dbReference type="AlphaFoldDB" id="A0AAP6BLG1"/>
<evidence type="ECO:0000256" key="2">
    <source>
        <dbReference type="ARBA" id="ARBA00022527"/>
    </source>
</evidence>
<dbReference type="CDD" id="cd14014">
    <property type="entry name" value="STKc_PknB_like"/>
    <property type="match status" value="1"/>
</dbReference>
<dbReference type="GO" id="GO:0004674">
    <property type="term" value="F:protein serine/threonine kinase activity"/>
    <property type="evidence" value="ECO:0007669"/>
    <property type="project" value="UniProtKB-KW"/>
</dbReference>
<dbReference type="Pfam" id="PF00069">
    <property type="entry name" value="Pkinase"/>
    <property type="match status" value="1"/>
</dbReference>
<dbReference type="GeneID" id="69810686"/>
<keyword evidence="4" id="KW-0547">Nucleotide-binding</keyword>
<dbReference type="EC" id="2.7.11.1" evidence="1"/>
<evidence type="ECO:0000259" key="8">
    <source>
        <dbReference type="PROSITE" id="PS50011"/>
    </source>
</evidence>
<dbReference type="EMBL" id="JARAWC010000070">
    <property type="protein sequence ID" value="MDX2966840.1"/>
    <property type="molecule type" value="Genomic_DNA"/>
</dbReference>
<evidence type="ECO:0000256" key="4">
    <source>
        <dbReference type="ARBA" id="ARBA00022741"/>
    </source>
</evidence>
<dbReference type="RefSeq" id="WP_010358126.1">
    <property type="nucleotide sequence ID" value="NZ_CP122369.1"/>
</dbReference>
<dbReference type="SUPFAM" id="SSF56112">
    <property type="entry name" value="Protein kinase-like (PK-like)"/>
    <property type="match status" value="1"/>
</dbReference>
<protein>
    <recommendedName>
        <fullName evidence="1">non-specific serine/threonine protein kinase</fullName>
        <ecNumber evidence="1">2.7.11.1</ecNumber>
    </recommendedName>
</protein>
<dbReference type="Gene3D" id="3.30.200.20">
    <property type="entry name" value="Phosphorylase Kinase, domain 1"/>
    <property type="match status" value="1"/>
</dbReference>
<dbReference type="PANTHER" id="PTHR43289:SF6">
    <property type="entry name" value="SERINE_THREONINE-PROTEIN KINASE NEKL-3"/>
    <property type="match status" value="1"/>
</dbReference>
<keyword evidence="5 9" id="KW-0418">Kinase</keyword>
<dbReference type="InterPro" id="IPR011009">
    <property type="entry name" value="Kinase-like_dom_sf"/>
</dbReference>
<keyword evidence="11" id="KW-1185">Reference proteome</keyword>
<keyword evidence="6" id="KW-0067">ATP-binding</keyword>
<dbReference type="Proteomes" id="UP001272987">
    <property type="component" value="Unassembled WGS sequence"/>
</dbReference>
<evidence type="ECO:0000313" key="10">
    <source>
        <dbReference type="EMBL" id="MDX3025858.1"/>
    </source>
</evidence>
<accession>A0AAP6BLG1</accession>
<evidence type="ECO:0000256" key="6">
    <source>
        <dbReference type="ARBA" id="ARBA00022840"/>
    </source>
</evidence>
<evidence type="ECO:0000256" key="5">
    <source>
        <dbReference type="ARBA" id="ARBA00022777"/>
    </source>
</evidence>
<evidence type="ECO:0000313" key="9">
    <source>
        <dbReference type="EMBL" id="MDX2966840.1"/>
    </source>
</evidence>
<evidence type="ECO:0000256" key="3">
    <source>
        <dbReference type="ARBA" id="ARBA00022679"/>
    </source>
</evidence>
<dbReference type="PROSITE" id="PS00109">
    <property type="entry name" value="PROTEIN_KINASE_TYR"/>
    <property type="match status" value="1"/>
</dbReference>
<feature type="region of interest" description="Disordered" evidence="7">
    <location>
        <begin position="263"/>
        <end position="297"/>
    </location>
</feature>
<name>A0AAP6BLG1_9ACTN</name>
<keyword evidence="3" id="KW-0808">Transferase</keyword>
<organism evidence="9 12">
    <name type="scientific">Streptomyces acidiscabies</name>
    <dbReference type="NCBI Taxonomy" id="42234"/>
    <lineage>
        <taxon>Bacteria</taxon>
        <taxon>Bacillati</taxon>
        <taxon>Actinomycetota</taxon>
        <taxon>Actinomycetes</taxon>
        <taxon>Kitasatosporales</taxon>
        <taxon>Streptomycetaceae</taxon>
        <taxon>Streptomyces</taxon>
    </lineage>
</organism>
<evidence type="ECO:0000256" key="1">
    <source>
        <dbReference type="ARBA" id="ARBA00012513"/>
    </source>
</evidence>
<feature type="domain" description="Protein kinase" evidence="8">
    <location>
        <begin position="11"/>
        <end position="270"/>
    </location>
</feature>
<dbReference type="PROSITE" id="PS50011">
    <property type="entry name" value="PROTEIN_KINASE_DOM"/>
    <property type="match status" value="1"/>
</dbReference>
<sequence length="297" mass="33062">MIPGTLLKNRYQLVRKLGEGGEGETFIAWDRELQRKVVVKFQLARVTESTETYTAYGNDIVTEYGNLHAMLEVPGMPEIFDIGSHGNNERKFLVMELIDGVTLDSWIQDHHPVPTDSAVSVIAQLCETLHVLHEKKYIHRDITPKNVMLQPDGRIRLLDVGIAIKNDSKNVEPRGTQLYSAPEQFIEGVQVTARADIFALGALLFKMATSKLPYSDLEYPFKSTPPPFPSNFSGILPKPLWSLGISMVAINPEERPNGAAEVLSLLHSSLPKPGSHPSPKAPRPDPTLPYRRLAPQL</sequence>
<keyword evidence="2" id="KW-0723">Serine/threonine-protein kinase</keyword>
<gene>
    <name evidence="9" type="ORF">PV399_45160</name>
    <name evidence="10" type="ORF">PV666_49565</name>
</gene>
<comment type="caution">
    <text evidence="9">The sequence shown here is derived from an EMBL/GenBank/DDBJ whole genome shotgun (WGS) entry which is preliminary data.</text>
</comment>
<dbReference type="InterPro" id="IPR000719">
    <property type="entry name" value="Prot_kinase_dom"/>
</dbReference>
<dbReference type="EMBL" id="JARAWP010000057">
    <property type="protein sequence ID" value="MDX3025858.1"/>
    <property type="molecule type" value="Genomic_DNA"/>
</dbReference>
<evidence type="ECO:0000313" key="11">
    <source>
        <dbReference type="Proteomes" id="UP001272987"/>
    </source>
</evidence>
<dbReference type="Gene3D" id="1.10.510.10">
    <property type="entry name" value="Transferase(Phosphotransferase) domain 1"/>
    <property type="match status" value="1"/>
</dbReference>
<dbReference type="InterPro" id="IPR008266">
    <property type="entry name" value="Tyr_kinase_AS"/>
</dbReference>
<proteinExistence type="predicted"/>
<evidence type="ECO:0000313" key="12">
    <source>
        <dbReference type="Proteomes" id="UP001282288"/>
    </source>
</evidence>
<dbReference type="Proteomes" id="UP001282288">
    <property type="component" value="Unassembled WGS sequence"/>
</dbReference>
<feature type="compositionally biased region" description="Pro residues" evidence="7">
    <location>
        <begin position="274"/>
        <end position="287"/>
    </location>
</feature>